<keyword evidence="4" id="KW-1185">Reference proteome</keyword>
<feature type="region of interest" description="Disordered" evidence="1">
    <location>
        <begin position="20"/>
        <end position="66"/>
    </location>
</feature>
<reference evidence="3 4" key="1">
    <citation type="submission" date="2023-06" db="EMBL/GenBank/DDBJ databases">
        <title>Roseiconus lacunae JC819 isolated from Gulf of Mannar region, Tamil Nadu.</title>
        <authorList>
            <person name="Pk S."/>
            <person name="Ch S."/>
            <person name="Ch V.R."/>
        </authorList>
    </citation>
    <scope>NUCLEOTIDE SEQUENCE [LARGE SCALE GENOMIC DNA]</scope>
    <source>
        <strain evidence="3 4">JC819</strain>
    </source>
</reference>
<keyword evidence="2" id="KW-0812">Transmembrane</keyword>
<feature type="compositionally biased region" description="Basic and acidic residues" evidence="1">
    <location>
        <begin position="21"/>
        <end position="35"/>
    </location>
</feature>
<proteinExistence type="predicted"/>
<accession>A0ABT7PM66</accession>
<keyword evidence="2" id="KW-0472">Membrane</keyword>
<protein>
    <recommendedName>
        <fullName evidence="5">AtpZ/AtpI family protein</fullName>
    </recommendedName>
</protein>
<comment type="caution">
    <text evidence="3">The sequence shown here is derived from an EMBL/GenBank/DDBJ whole genome shotgun (WGS) entry which is preliminary data.</text>
</comment>
<evidence type="ECO:0000313" key="4">
    <source>
        <dbReference type="Proteomes" id="UP001239462"/>
    </source>
</evidence>
<dbReference type="RefSeq" id="WP_160149788.1">
    <property type="nucleotide sequence ID" value="NZ_JASZZN010000015.1"/>
</dbReference>
<gene>
    <name evidence="3" type="ORF">QTN89_19325</name>
</gene>
<feature type="transmembrane region" description="Helical" evidence="2">
    <location>
        <begin position="102"/>
        <end position="121"/>
    </location>
</feature>
<evidence type="ECO:0008006" key="5">
    <source>
        <dbReference type="Google" id="ProtNLM"/>
    </source>
</evidence>
<feature type="transmembrane region" description="Helical" evidence="2">
    <location>
        <begin position="66"/>
        <end position="90"/>
    </location>
</feature>
<sequence length="145" mass="15786">MSSHTLVSIELVEPTGLVIAMREKKPDGPRRRDDNFSSPLENSAEDSQPHLEPKRRRSDDRSTPPWARLTGAGLELAFFAIAIGGLGMLIDRALGNTRPLGLALGGLAGFALGMIRFISVATRASKSQREREHTSARQAQPKDTL</sequence>
<feature type="compositionally biased region" description="Basic and acidic residues" evidence="1">
    <location>
        <begin position="47"/>
        <end position="62"/>
    </location>
</feature>
<name>A0ABT7PM66_9BACT</name>
<dbReference type="Proteomes" id="UP001239462">
    <property type="component" value="Unassembled WGS sequence"/>
</dbReference>
<evidence type="ECO:0000256" key="1">
    <source>
        <dbReference type="SAM" id="MobiDB-lite"/>
    </source>
</evidence>
<keyword evidence="2" id="KW-1133">Transmembrane helix</keyword>
<organism evidence="3 4">
    <name type="scientific">Roseiconus lacunae</name>
    <dbReference type="NCBI Taxonomy" id="2605694"/>
    <lineage>
        <taxon>Bacteria</taxon>
        <taxon>Pseudomonadati</taxon>
        <taxon>Planctomycetota</taxon>
        <taxon>Planctomycetia</taxon>
        <taxon>Pirellulales</taxon>
        <taxon>Pirellulaceae</taxon>
        <taxon>Roseiconus</taxon>
    </lineage>
</organism>
<evidence type="ECO:0000313" key="3">
    <source>
        <dbReference type="EMBL" id="MDM4017609.1"/>
    </source>
</evidence>
<feature type="compositionally biased region" description="Polar residues" evidence="1">
    <location>
        <begin position="136"/>
        <end position="145"/>
    </location>
</feature>
<dbReference type="EMBL" id="JASZZN010000015">
    <property type="protein sequence ID" value="MDM4017609.1"/>
    <property type="molecule type" value="Genomic_DNA"/>
</dbReference>
<feature type="region of interest" description="Disordered" evidence="1">
    <location>
        <begin position="123"/>
        <end position="145"/>
    </location>
</feature>
<evidence type="ECO:0000256" key="2">
    <source>
        <dbReference type="SAM" id="Phobius"/>
    </source>
</evidence>